<feature type="compositionally biased region" description="Polar residues" evidence="1">
    <location>
        <begin position="394"/>
        <end position="403"/>
    </location>
</feature>
<feature type="region of interest" description="Disordered" evidence="1">
    <location>
        <begin position="94"/>
        <end position="113"/>
    </location>
</feature>
<dbReference type="Proteomes" id="UP000018050">
    <property type="component" value="Unassembled WGS sequence"/>
</dbReference>
<accession>U6GD73</accession>
<proteinExistence type="predicted"/>
<name>U6GD73_EIMAC</name>
<sequence length="478" mass="50999">MWDLNSMFPSYLQRKQHLRRTAQRLGGSSPSAAQGQSRAAAKELALEQDKLKKETQQLIEMQLAKEREKQQQQQQQTNSHLYVQQQHKNYQLYPQQQPQQQHIHQQQPHQQLQQFGGCMQARFNASGPASKPQGLWAREGTAAPAGAVAAAAAAAAAATDAAAQHPQLRNPYAICQPPAYPLIASSNSWSCANPQQFLQQQQQQQHQQQQHQQQQQQQQQPMQYMQQLPMSGGHFERASNLLQPRPLQLQQLQHHQQQQQQQQQQQLEAFYAHAPGACIESAAHLQALQELATDLEDAEGALIPTLPHAMPSAAPQSFFFGCPAAAAAAAPAATVAPAAATAAAPGAAAAASLAPAKRPRQLQKTVATRKKPAAAKAALRGPTDEAPGAVGLRQPQQTVQQREANSDEAAADVCYDGATTTGAAAAAARAATTATGAAAANAATTAAGAAAAAATTTTVEVSRLEPVQVRALYLLQVS</sequence>
<reference evidence="2" key="2">
    <citation type="submission" date="2013-10" db="EMBL/GenBank/DDBJ databases">
        <authorList>
            <person name="Aslett M."/>
        </authorList>
    </citation>
    <scope>NUCLEOTIDE SEQUENCE</scope>
    <source>
        <strain evidence="2">Houghton</strain>
    </source>
</reference>
<evidence type="ECO:0000256" key="1">
    <source>
        <dbReference type="SAM" id="MobiDB-lite"/>
    </source>
</evidence>
<reference evidence="2" key="1">
    <citation type="submission" date="2013-10" db="EMBL/GenBank/DDBJ databases">
        <title>Genomic analysis of the causative agents of coccidiosis in chickens.</title>
        <authorList>
            <person name="Reid A.J."/>
            <person name="Blake D."/>
            <person name="Billington K."/>
            <person name="Browne H."/>
            <person name="Dunn M."/>
            <person name="Hung S."/>
            <person name="Kawahara F."/>
            <person name="Miranda-Saavedra D."/>
            <person name="Mourier T."/>
            <person name="Nagra H."/>
            <person name="Otto T.D."/>
            <person name="Rawlings N."/>
            <person name="Sanchez A."/>
            <person name="Sanders M."/>
            <person name="Subramaniam C."/>
            <person name="Tay Y."/>
            <person name="Dear P."/>
            <person name="Doerig C."/>
            <person name="Gruber A."/>
            <person name="Parkinson J."/>
            <person name="Shirley M."/>
            <person name="Wan K.L."/>
            <person name="Berriman M."/>
            <person name="Tomley F."/>
            <person name="Pain A."/>
        </authorList>
    </citation>
    <scope>NUCLEOTIDE SEQUENCE</scope>
    <source>
        <strain evidence="2">Houghton</strain>
    </source>
</reference>
<feature type="compositionally biased region" description="Basic residues" evidence="1">
    <location>
        <begin position="357"/>
        <end position="373"/>
    </location>
</feature>
<dbReference type="RefSeq" id="XP_013251663.1">
    <property type="nucleotide sequence ID" value="XM_013396209.1"/>
</dbReference>
<evidence type="ECO:0000313" key="2">
    <source>
        <dbReference type="EMBL" id="CDI78080.1"/>
    </source>
</evidence>
<dbReference type="GeneID" id="25268701"/>
<dbReference type="AlphaFoldDB" id="U6GD73"/>
<feature type="region of interest" description="Disordered" evidence="1">
    <location>
        <begin position="19"/>
        <end position="42"/>
    </location>
</feature>
<dbReference type="VEuPathDB" id="ToxoDB:EAH_00006310"/>
<feature type="compositionally biased region" description="Low complexity" evidence="1">
    <location>
        <begin position="26"/>
        <end position="39"/>
    </location>
</feature>
<gene>
    <name evidence="2" type="ORF">EAH_00006310</name>
</gene>
<protein>
    <submittedName>
        <fullName evidence="2">Uncharacterized protein</fullName>
    </submittedName>
</protein>
<feature type="region of interest" description="Disordered" evidence="1">
    <location>
        <begin position="354"/>
        <end position="404"/>
    </location>
</feature>
<keyword evidence="3" id="KW-1185">Reference proteome</keyword>
<evidence type="ECO:0000313" key="3">
    <source>
        <dbReference type="Proteomes" id="UP000018050"/>
    </source>
</evidence>
<feature type="region of interest" description="Disordered" evidence="1">
    <location>
        <begin position="202"/>
        <end position="224"/>
    </location>
</feature>
<dbReference type="EMBL" id="HG670799">
    <property type="protein sequence ID" value="CDI78080.1"/>
    <property type="molecule type" value="Genomic_DNA"/>
</dbReference>
<organism evidence="2 3">
    <name type="scientific">Eimeria acervulina</name>
    <name type="common">Coccidian parasite</name>
    <dbReference type="NCBI Taxonomy" id="5801"/>
    <lineage>
        <taxon>Eukaryota</taxon>
        <taxon>Sar</taxon>
        <taxon>Alveolata</taxon>
        <taxon>Apicomplexa</taxon>
        <taxon>Conoidasida</taxon>
        <taxon>Coccidia</taxon>
        <taxon>Eucoccidiorida</taxon>
        <taxon>Eimeriorina</taxon>
        <taxon>Eimeriidae</taxon>
        <taxon>Eimeria</taxon>
    </lineage>
</organism>